<evidence type="ECO:0000259" key="5">
    <source>
        <dbReference type="PROSITE" id="PS50863"/>
    </source>
</evidence>
<organism evidence="6 7">
    <name type="scientific">Ceratodon purpureus</name>
    <name type="common">Fire moss</name>
    <name type="synonym">Dicranum purpureum</name>
    <dbReference type="NCBI Taxonomy" id="3225"/>
    <lineage>
        <taxon>Eukaryota</taxon>
        <taxon>Viridiplantae</taxon>
        <taxon>Streptophyta</taxon>
        <taxon>Embryophyta</taxon>
        <taxon>Bryophyta</taxon>
        <taxon>Bryophytina</taxon>
        <taxon>Bryopsida</taxon>
        <taxon>Dicranidae</taxon>
        <taxon>Pseudoditrichales</taxon>
        <taxon>Ditrichaceae</taxon>
        <taxon>Ceratodon</taxon>
    </lineage>
</organism>
<evidence type="ECO:0000256" key="2">
    <source>
        <dbReference type="ARBA" id="ARBA00023125"/>
    </source>
</evidence>
<comment type="caution">
    <text evidence="6">The sequence shown here is derived from an EMBL/GenBank/DDBJ whole genome shotgun (WGS) entry which is preliminary data.</text>
</comment>
<feature type="domain" description="TF-B3" evidence="5">
    <location>
        <begin position="18"/>
        <end position="113"/>
    </location>
</feature>
<dbReference type="SMART" id="SM01019">
    <property type="entry name" value="B3"/>
    <property type="match status" value="1"/>
</dbReference>
<dbReference type="AlphaFoldDB" id="A0A8T0HSG1"/>
<dbReference type="CDD" id="cd10017">
    <property type="entry name" value="B3_DNA"/>
    <property type="match status" value="1"/>
</dbReference>
<dbReference type="Pfam" id="PF02362">
    <property type="entry name" value="B3"/>
    <property type="match status" value="1"/>
</dbReference>
<sequence>MAHLFTEVVKEMDKVSFKHFSLFLDMGSFVSQLEIPVAFTNKTKWPGEKQCALVTSMSSKQWQVNFERRNSSFVSTGTGWRDFLCDQELRIGNILVFEVVDERCLVVTINPYAEKTPFKKILRPTHLRENNSARLLSVLTFQPNFGVKWGRKSSTQSSILCVDGTQR</sequence>
<keyword evidence="7" id="KW-1185">Reference proteome</keyword>
<reference evidence="6" key="1">
    <citation type="submission" date="2020-06" db="EMBL/GenBank/DDBJ databases">
        <title>WGS assembly of Ceratodon purpureus strain R40.</title>
        <authorList>
            <person name="Carey S.B."/>
            <person name="Jenkins J."/>
            <person name="Shu S."/>
            <person name="Lovell J.T."/>
            <person name="Sreedasyam A."/>
            <person name="Maumus F."/>
            <person name="Tiley G.P."/>
            <person name="Fernandez-Pozo N."/>
            <person name="Barry K."/>
            <person name="Chen C."/>
            <person name="Wang M."/>
            <person name="Lipzen A."/>
            <person name="Daum C."/>
            <person name="Saski C.A."/>
            <person name="Payton A.C."/>
            <person name="Mcbreen J.C."/>
            <person name="Conrad R.E."/>
            <person name="Kollar L.M."/>
            <person name="Olsson S."/>
            <person name="Huttunen S."/>
            <person name="Landis J.B."/>
            <person name="Wickett N.J."/>
            <person name="Johnson M.G."/>
            <person name="Rensing S.A."/>
            <person name="Grimwood J."/>
            <person name="Schmutz J."/>
            <person name="Mcdaniel S.F."/>
        </authorList>
    </citation>
    <scope>NUCLEOTIDE SEQUENCE</scope>
    <source>
        <strain evidence="6">R40</strain>
    </source>
</reference>
<keyword evidence="2" id="KW-0238">DNA-binding</keyword>
<evidence type="ECO:0000313" key="6">
    <source>
        <dbReference type="EMBL" id="KAG0573493.1"/>
    </source>
</evidence>
<dbReference type="Proteomes" id="UP000822688">
    <property type="component" value="Chromosome V"/>
</dbReference>
<keyword evidence="3" id="KW-0804">Transcription</keyword>
<dbReference type="SUPFAM" id="SSF101936">
    <property type="entry name" value="DNA-binding pseudobarrel domain"/>
    <property type="match status" value="1"/>
</dbReference>
<dbReference type="Gene3D" id="2.40.330.10">
    <property type="entry name" value="DNA-binding pseudobarrel domain"/>
    <property type="match status" value="1"/>
</dbReference>
<evidence type="ECO:0000313" key="7">
    <source>
        <dbReference type="Proteomes" id="UP000822688"/>
    </source>
</evidence>
<protein>
    <recommendedName>
        <fullName evidence="5">TF-B3 domain-containing protein</fullName>
    </recommendedName>
</protein>
<dbReference type="GO" id="GO:0003677">
    <property type="term" value="F:DNA binding"/>
    <property type="evidence" value="ECO:0007669"/>
    <property type="project" value="UniProtKB-KW"/>
</dbReference>
<proteinExistence type="predicted"/>
<keyword evidence="1" id="KW-0805">Transcription regulation</keyword>
<evidence type="ECO:0000256" key="4">
    <source>
        <dbReference type="ARBA" id="ARBA00023242"/>
    </source>
</evidence>
<evidence type="ECO:0000256" key="1">
    <source>
        <dbReference type="ARBA" id="ARBA00023015"/>
    </source>
</evidence>
<dbReference type="InterPro" id="IPR015300">
    <property type="entry name" value="DNA-bd_pseudobarrel_sf"/>
</dbReference>
<dbReference type="PROSITE" id="PS50863">
    <property type="entry name" value="B3"/>
    <property type="match status" value="1"/>
</dbReference>
<dbReference type="EMBL" id="CM026426">
    <property type="protein sequence ID" value="KAG0573493.1"/>
    <property type="molecule type" value="Genomic_DNA"/>
</dbReference>
<keyword evidence="4" id="KW-0539">Nucleus</keyword>
<evidence type="ECO:0000256" key="3">
    <source>
        <dbReference type="ARBA" id="ARBA00023163"/>
    </source>
</evidence>
<gene>
    <name evidence="6" type="ORF">KC19_VG182900</name>
</gene>
<dbReference type="InterPro" id="IPR003340">
    <property type="entry name" value="B3_DNA-bd"/>
</dbReference>
<accession>A0A8T0HSG1</accession>
<name>A0A8T0HSG1_CERPU</name>